<reference evidence="2 3" key="1">
    <citation type="journal article" date="2019" name="Int. J. Syst. Evol. Microbiol.">
        <title>The Global Catalogue of Microorganisms (GCM) 10K type strain sequencing project: providing services to taxonomists for standard genome sequencing and annotation.</title>
        <authorList>
            <consortium name="The Broad Institute Genomics Platform"/>
            <consortium name="The Broad Institute Genome Sequencing Center for Infectious Disease"/>
            <person name="Wu L."/>
            <person name="Ma J."/>
        </authorList>
    </citation>
    <scope>NUCLEOTIDE SEQUENCE [LARGE SCALE GENOMIC DNA]</scope>
    <source>
        <strain evidence="2 3">JCM 4788</strain>
    </source>
</reference>
<evidence type="ECO:0000256" key="1">
    <source>
        <dbReference type="SAM" id="MobiDB-lite"/>
    </source>
</evidence>
<comment type="caution">
    <text evidence="2">The sequence shown here is derived from an EMBL/GenBank/DDBJ whole genome shotgun (WGS) entry which is preliminary data.</text>
</comment>
<evidence type="ECO:0000313" key="3">
    <source>
        <dbReference type="Proteomes" id="UP001500879"/>
    </source>
</evidence>
<name>A0ABN0YZR0_9ACTN</name>
<gene>
    <name evidence="2" type="ORF">GCM10010357_51680</name>
</gene>
<dbReference type="Proteomes" id="UP001500879">
    <property type="component" value="Unassembled WGS sequence"/>
</dbReference>
<dbReference type="EMBL" id="BAAABX010000055">
    <property type="protein sequence ID" value="GAA0423873.1"/>
    <property type="molecule type" value="Genomic_DNA"/>
</dbReference>
<feature type="region of interest" description="Disordered" evidence="1">
    <location>
        <begin position="91"/>
        <end position="111"/>
    </location>
</feature>
<proteinExistence type="predicted"/>
<protein>
    <submittedName>
        <fullName evidence="2">Uncharacterized protein</fullName>
    </submittedName>
</protein>
<organism evidence="2 3">
    <name type="scientific">Streptomyces luteireticuli</name>
    <dbReference type="NCBI Taxonomy" id="173858"/>
    <lineage>
        <taxon>Bacteria</taxon>
        <taxon>Bacillati</taxon>
        <taxon>Actinomycetota</taxon>
        <taxon>Actinomycetes</taxon>
        <taxon>Kitasatosporales</taxon>
        <taxon>Streptomycetaceae</taxon>
        <taxon>Streptomyces</taxon>
    </lineage>
</organism>
<dbReference type="RefSeq" id="WP_344028859.1">
    <property type="nucleotide sequence ID" value="NZ_BAAABX010000055.1"/>
</dbReference>
<keyword evidence="3" id="KW-1185">Reference proteome</keyword>
<accession>A0ABN0YZR0</accession>
<sequence length="111" mass="11761">MTTTTAAPFTTLGQETDAASTGYVTVELSGFPVRTLPTQRWRASHLRALNTGDLDAFAVGVLHPDDLDAWYEGDPTQDDIGAWVTAVAEAGGEPLGKSAGPRVSSKSTRKR</sequence>
<evidence type="ECO:0000313" key="2">
    <source>
        <dbReference type="EMBL" id="GAA0423873.1"/>
    </source>
</evidence>